<keyword evidence="1" id="KW-0812">Transmembrane</keyword>
<keyword evidence="1" id="KW-0472">Membrane</keyword>
<sequence>MDANERAEWDENVLPEVDPVLSERRRQKLKEFVMAEIHHTVRPARPRLRLPRPAILIPVMTAAAALVVAATQIIGGTPAYAITKLGDGTIHVTFTEARDPEGLREDLSRMGVNAVVDFVPSGKRCSPQPRSTSLLSAQEAPLAVPPAPQTQVENGFIIDPRVVGRGQTAVIELNVSDDDRIASIWARISNGPVAACELVDNEEGSVGPS</sequence>
<evidence type="ECO:0008006" key="4">
    <source>
        <dbReference type="Google" id="ProtNLM"/>
    </source>
</evidence>
<comment type="caution">
    <text evidence="2">The sequence shown here is derived from an EMBL/GenBank/DDBJ whole genome shotgun (WGS) entry which is preliminary data.</text>
</comment>
<dbReference type="EMBL" id="BMNH01000023">
    <property type="protein sequence ID" value="GGO77691.1"/>
    <property type="molecule type" value="Genomic_DNA"/>
</dbReference>
<name>A0A917Z8I7_9ACTN</name>
<keyword evidence="1" id="KW-1133">Transmembrane helix</keyword>
<evidence type="ECO:0000313" key="3">
    <source>
        <dbReference type="Proteomes" id="UP000646523"/>
    </source>
</evidence>
<protein>
    <recommendedName>
        <fullName evidence="4">DUF5667 domain-containing protein</fullName>
    </recommendedName>
</protein>
<keyword evidence="3" id="KW-1185">Reference proteome</keyword>
<dbReference type="RefSeq" id="WP_189127361.1">
    <property type="nucleotide sequence ID" value="NZ_BMNH01000023.1"/>
</dbReference>
<accession>A0A917Z8I7</accession>
<dbReference type="Proteomes" id="UP000646523">
    <property type="component" value="Unassembled WGS sequence"/>
</dbReference>
<feature type="transmembrane region" description="Helical" evidence="1">
    <location>
        <begin position="55"/>
        <end position="75"/>
    </location>
</feature>
<organism evidence="2 3">
    <name type="scientific">Nonomuraea cavernae</name>
    <dbReference type="NCBI Taxonomy" id="2045107"/>
    <lineage>
        <taxon>Bacteria</taxon>
        <taxon>Bacillati</taxon>
        <taxon>Actinomycetota</taxon>
        <taxon>Actinomycetes</taxon>
        <taxon>Streptosporangiales</taxon>
        <taxon>Streptosporangiaceae</taxon>
        <taxon>Nonomuraea</taxon>
    </lineage>
</organism>
<gene>
    <name evidence="2" type="ORF">GCM10012289_57940</name>
</gene>
<proteinExistence type="predicted"/>
<evidence type="ECO:0000256" key="1">
    <source>
        <dbReference type="SAM" id="Phobius"/>
    </source>
</evidence>
<evidence type="ECO:0000313" key="2">
    <source>
        <dbReference type="EMBL" id="GGO77691.1"/>
    </source>
</evidence>
<dbReference type="AlphaFoldDB" id="A0A917Z8I7"/>
<reference evidence="2" key="1">
    <citation type="journal article" date="2014" name="Int. J. Syst. Evol. Microbiol.">
        <title>Complete genome sequence of Corynebacterium casei LMG S-19264T (=DSM 44701T), isolated from a smear-ripened cheese.</title>
        <authorList>
            <consortium name="US DOE Joint Genome Institute (JGI-PGF)"/>
            <person name="Walter F."/>
            <person name="Albersmeier A."/>
            <person name="Kalinowski J."/>
            <person name="Ruckert C."/>
        </authorList>
    </citation>
    <scope>NUCLEOTIDE SEQUENCE</scope>
    <source>
        <strain evidence="2">CGMCC 4.7368</strain>
    </source>
</reference>
<reference evidence="2" key="2">
    <citation type="submission" date="2020-09" db="EMBL/GenBank/DDBJ databases">
        <authorList>
            <person name="Sun Q."/>
            <person name="Zhou Y."/>
        </authorList>
    </citation>
    <scope>NUCLEOTIDE SEQUENCE</scope>
    <source>
        <strain evidence="2">CGMCC 4.7368</strain>
    </source>
</reference>